<evidence type="ECO:0000313" key="3">
    <source>
        <dbReference type="WBParaSite" id="ACRNAN_scaffold1880.g11886.t1"/>
    </source>
</evidence>
<feature type="compositionally biased region" description="Polar residues" evidence="1">
    <location>
        <begin position="359"/>
        <end position="388"/>
    </location>
</feature>
<dbReference type="WBParaSite" id="ACRNAN_scaffold1880.g11886.t1">
    <property type="protein sequence ID" value="ACRNAN_scaffold1880.g11886.t1"/>
    <property type="gene ID" value="ACRNAN_scaffold1880.g11886"/>
</dbReference>
<accession>A0A914D488</accession>
<reference evidence="3" key="1">
    <citation type="submission" date="2022-11" db="UniProtKB">
        <authorList>
            <consortium name="WormBaseParasite"/>
        </authorList>
    </citation>
    <scope>IDENTIFICATION</scope>
</reference>
<feature type="compositionally biased region" description="Pro residues" evidence="1">
    <location>
        <begin position="408"/>
        <end position="419"/>
    </location>
</feature>
<feature type="compositionally biased region" description="Basic and acidic residues" evidence="1">
    <location>
        <begin position="389"/>
        <end position="402"/>
    </location>
</feature>
<feature type="region of interest" description="Disordered" evidence="1">
    <location>
        <begin position="51"/>
        <end position="71"/>
    </location>
</feature>
<protein>
    <submittedName>
        <fullName evidence="3">Uncharacterized protein</fullName>
    </submittedName>
</protein>
<keyword evidence="2" id="KW-1185">Reference proteome</keyword>
<dbReference type="Proteomes" id="UP000887540">
    <property type="component" value="Unplaced"/>
</dbReference>
<dbReference type="AlphaFoldDB" id="A0A914D488"/>
<organism evidence="2 3">
    <name type="scientific">Acrobeloides nanus</name>
    <dbReference type="NCBI Taxonomy" id="290746"/>
    <lineage>
        <taxon>Eukaryota</taxon>
        <taxon>Metazoa</taxon>
        <taxon>Ecdysozoa</taxon>
        <taxon>Nematoda</taxon>
        <taxon>Chromadorea</taxon>
        <taxon>Rhabditida</taxon>
        <taxon>Tylenchina</taxon>
        <taxon>Cephalobomorpha</taxon>
        <taxon>Cephaloboidea</taxon>
        <taxon>Cephalobidae</taxon>
        <taxon>Acrobeloides</taxon>
    </lineage>
</organism>
<feature type="region of interest" description="Disordered" evidence="1">
    <location>
        <begin position="359"/>
        <end position="421"/>
    </location>
</feature>
<sequence length="446" mass="49795">MSITVNQEVEKKTNKRILMSDNSFMNDLNSVVKKKPKIVRKKKDVTMVDYRPSQNSNIEPPQISSELENKKKNSKGHVRFADAENLPLVKIKYFEVIEGERVNVSTITDAEKEGLVWKQHITDVDEDMELDLPVTKNDSHAKKELKYRLIKLENIAFIDIVPGSESIAKIEEERRSDNIMAAFYGTRPLENTTEPDPENLIFDSTHAPKAIPLESQDDEPSNAFSPTSVMGNQLERMAINEKWRSSFVPSLLNESSAKNGDGIGQSSSNVKPSHDVVIIDDDDEENVFADKGTKHCAVGLANSNVELPIELKNFIAKLNVNKRDGTKSLAQNVTAQQPTLSIGELADLLEKVRRHESHPSYQFNNTLDSGSSQSPGILDNESSFNHSQSGEERGRRRFDSSSDGKYLPPLPNVSLPPPNVVQENSETLLDLARRLPLNGISLQKLA</sequence>
<evidence type="ECO:0000313" key="2">
    <source>
        <dbReference type="Proteomes" id="UP000887540"/>
    </source>
</evidence>
<name>A0A914D488_9BILA</name>
<evidence type="ECO:0000256" key="1">
    <source>
        <dbReference type="SAM" id="MobiDB-lite"/>
    </source>
</evidence>
<proteinExistence type="predicted"/>
<feature type="compositionally biased region" description="Polar residues" evidence="1">
    <location>
        <begin position="52"/>
        <end position="63"/>
    </location>
</feature>